<evidence type="ECO:0000256" key="1">
    <source>
        <dbReference type="SAM" id="MobiDB-lite"/>
    </source>
</evidence>
<dbReference type="AlphaFoldDB" id="A0A179HFR2"/>
<reference evidence="2 3" key="1">
    <citation type="submission" date="2016-02" db="EMBL/GenBank/DDBJ databases">
        <title>Biosynthesis of antibiotic leucinostatins and their inhibition on Phytophthora in bio-control Purpureocillium lilacinum.</title>
        <authorList>
            <person name="Wang G."/>
            <person name="Liu Z."/>
            <person name="Lin R."/>
            <person name="Li E."/>
            <person name="Mao Z."/>
            <person name="Ling J."/>
            <person name="Yin W."/>
            <person name="Xie B."/>
        </authorList>
    </citation>
    <scope>NUCLEOTIDE SEQUENCE [LARGE SCALE GENOMIC DNA]</scope>
    <source>
        <strain evidence="2">PLFJ-1</strain>
    </source>
</reference>
<feature type="compositionally biased region" description="Pro residues" evidence="1">
    <location>
        <begin position="51"/>
        <end position="64"/>
    </location>
</feature>
<organism evidence="2 3">
    <name type="scientific">Purpureocillium lilacinum</name>
    <name type="common">Paecilomyces lilacinus</name>
    <dbReference type="NCBI Taxonomy" id="33203"/>
    <lineage>
        <taxon>Eukaryota</taxon>
        <taxon>Fungi</taxon>
        <taxon>Dikarya</taxon>
        <taxon>Ascomycota</taxon>
        <taxon>Pezizomycotina</taxon>
        <taxon>Sordariomycetes</taxon>
        <taxon>Hypocreomycetidae</taxon>
        <taxon>Hypocreales</taxon>
        <taxon>Ophiocordycipitaceae</taxon>
        <taxon>Purpureocillium</taxon>
    </lineage>
</organism>
<dbReference type="Proteomes" id="UP000078340">
    <property type="component" value="Unassembled WGS sequence"/>
</dbReference>
<gene>
    <name evidence="2" type="ORF">VFPFJ_06788</name>
</gene>
<comment type="caution">
    <text evidence="2">The sequence shown here is derived from an EMBL/GenBank/DDBJ whole genome shotgun (WGS) entry which is preliminary data.</text>
</comment>
<proteinExistence type="predicted"/>
<accession>A0A179HFR2</accession>
<feature type="region of interest" description="Disordered" evidence="1">
    <location>
        <begin position="17"/>
        <end position="72"/>
    </location>
</feature>
<evidence type="ECO:0000313" key="3">
    <source>
        <dbReference type="Proteomes" id="UP000078340"/>
    </source>
</evidence>
<protein>
    <submittedName>
        <fullName evidence="2">Uncharacterized protein</fullName>
    </submittedName>
</protein>
<feature type="compositionally biased region" description="Polar residues" evidence="1">
    <location>
        <begin position="26"/>
        <end position="35"/>
    </location>
</feature>
<dbReference type="EMBL" id="LSBI01000006">
    <property type="protein sequence ID" value="OAQ88323.1"/>
    <property type="molecule type" value="Genomic_DNA"/>
</dbReference>
<evidence type="ECO:0000313" key="2">
    <source>
        <dbReference type="EMBL" id="OAQ88323.1"/>
    </source>
</evidence>
<name>A0A179HFR2_PURLI</name>
<sequence>MRLRAASRLAWRPCLHHRRRRRRRQTAASRLQQNRSHLDTGSYDDDDDGPPFGPPAPFRVPRPPGCFAGGGTQAGAGRFAARDVDAAPGPRIANPVTNSTKLADLYYGARRSACQATYYVFPAMCLRRLGGFDHRRVVGHATPLSQAHGDKELLTIATAAGLTRGQRPKGGAFVTRAPAERLASLPIPRLDAAACRDHQPGAQDGSAKGLLRITTGTHTRANISSSQARMRPSSGPVLKSPWLGGSSGGGVLFRASPARIPIVSPGLFTRHPCLCLCLAPPASSRGFVAGAAPILRTSHVRLFVGCACLLVGDGVMSNHAAMAEADRRCTHSRPDKRRLSVSSISTHKRQRQRQRQREPRRLSGRPVRRLCSSIRQCMDRPVMPGPCTDDPRLGWTWARLPLHCYPLPTQGGCLGVGWSATPCASHHRPHHALSSGTDRVPFPVAAWLAPGPAKGERLPACGRMQSPHRAMFAFYSGSRVRSFS</sequence>
<feature type="region of interest" description="Disordered" evidence="1">
    <location>
        <begin position="325"/>
        <end position="366"/>
    </location>
</feature>